<protein>
    <recommendedName>
        <fullName evidence="2">DUF8020 domain-containing protein</fullName>
    </recommendedName>
</protein>
<keyword evidence="4" id="KW-1185">Reference proteome</keyword>
<comment type="caution">
    <text evidence="3">The sequence shown here is derived from an EMBL/GenBank/DDBJ whole genome shotgun (WGS) entry which is preliminary data.</text>
</comment>
<evidence type="ECO:0000259" key="2">
    <source>
        <dbReference type="Pfam" id="PF26059"/>
    </source>
</evidence>
<reference evidence="4" key="1">
    <citation type="journal article" date="2019" name="Int. J. Syst. Evol. Microbiol.">
        <title>The Global Catalogue of Microorganisms (GCM) 10K type strain sequencing project: providing services to taxonomists for standard genome sequencing and annotation.</title>
        <authorList>
            <consortium name="The Broad Institute Genomics Platform"/>
            <consortium name="The Broad Institute Genome Sequencing Center for Infectious Disease"/>
            <person name="Wu L."/>
            <person name="Ma J."/>
        </authorList>
    </citation>
    <scope>NUCLEOTIDE SEQUENCE [LARGE SCALE GENOMIC DNA]</scope>
    <source>
        <strain evidence="4">JCM 14234</strain>
    </source>
</reference>
<sequence>MKHLTYVLTAIASAAVALLVVPVGTAGAAPAPAVTTANFAVSATGDSQSVLVKLRDGVFQQVDGALLVVNSAGKTLERVPLSVSGNGKTVPLRSSVAADKKSAELVPLVAQNRHQVSKAKDQAWNNMMAQLNKDWPCASGFIGGGALIGFLLGLLTIVGWPIGLGVGAAAGAYIGYTTCNNGAGWRAAMKWWNTP</sequence>
<feature type="signal peptide" evidence="1">
    <location>
        <begin position="1"/>
        <end position="28"/>
    </location>
</feature>
<accession>A0ABP6LKE7</accession>
<evidence type="ECO:0000256" key="1">
    <source>
        <dbReference type="SAM" id="SignalP"/>
    </source>
</evidence>
<proteinExistence type="predicted"/>
<evidence type="ECO:0000313" key="3">
    <source>
        <dbReference type="EMBL" id="GAA3043906.1"/>
    </source>
</evidence>
<dbReference type="Pfam" id="PF26059">
    <property type="entry name" value="DUF8020"/>
    <property type="match status" value="1"/>
</dbReference>
<feature type="chain" id="PRO_5045910126" description="DUF8020 domain-containing protein" evidence="1">
    <location>
        <begin position="29"/>
        <end position="195"/>
    </location>
</feature>
<dbReference type="RefSeq" id="WP_290706519.1">
    <property type="nucleotide sequence ID" value="NZ_BAAAVS010000051.1"/>
</dbReference>
<gene>
    <name evidence="3" type="ORF">GCM10010528_24240</name>
</gene>
<organism evidence="3 4">
    <name type="scientific">Gordonia defluvii</name>
    <dbReference type="NCBI Taxonomy" id="283718"/>
    <lineage>
        <taxon>Bacteria</taxon>
        <taxon>Bacillati</taxon>
        <taxon>Actinomycetota</taxon>
        <taxon>Actinomycetes</taxon>
        <taxon>Mycobacteriales</taxon>
        <taxon>Gordoniaceae</taxon>
        <taxon>Gordonia</taxon>
    </lineage>
</organism>
<dbReference type="InterPro" id="IPR058333">
    <property type="entry name" value="DUF8020"/>
</dbReference>
<dbReference type="EMBL" id="BAAAVS010000051">
    <property type="protein sequence ID" value="GAA3043906.1"/>
    <property type="molecule type" value="Genomic_DNA"/>
</dbReference>
<name>A0ABP6LKE7_9ACTN</name>
<feature type="domain" description="DUF8020" evidence="2">
    <location>
        <begin position="41"/>
        <end position="107"/>
    </location>
</feature>
<keyword evidence="1" id="KW-0732">Signal</keyword>
<evidence type="ECO:0000313" key="4">
    <source>
        <dbReference type="Proteomes" id="UP001501035"/>
    </source>
</evidence>
<dbReference type="Proteomes" id="UP001501035">
    <property type="component" value="Unassembled WGS sequence"/>
</dbReference>